<dbReference type="KEGG" id="maic:MAIC_46520"/>
<dbReference type="Pfam" id="PF00534">
    <property type="entry name" value="Glycos_transf_1"/>
    <property type="match status" value="1"/>
</dbReference>
<evidence type="ECO:0000259" key="2">
    <source>
        <dbReference type="Pfam" id="PF00534"/>
    </source>
</evidence>
<dbReference type="SUPFAM" id="SSF53756">
    <property type="entry name" value="UDP-Glycosyltransferase/glycogen phosphorylase"/>
    <property type="match status" value="1"/>
</dbReference>
<name>A0AAD1HRW9_9MYCO</name>
<protein>
    <recommendedName>
        <fullName evidence="2">Glycosyl transferase family 1 domain-containing protein</fullName>
    </recommendedName>
</protein>
<evidence type="ECO:0000256" key="1">
    <source>
        <dbReference type="ARBA" id="ARBA00022679"/>
    </source>
</evidence>
<dbReference type="CDD" id="cd03809">
    <property type="entry name" value="GT4_MtfB-like"/>
    <property type="match status" value="1"/>
</dbReference>
<sequence>MTIYDLFPLTNPEWYSREFSLLHRRLLLHNATHADGIIVTSEPVRIAVAALARPGIPIVVAPAAPSLNFGGPPENMAATASPYFLAVGSIEPRKNLRRLLDAYGALDANVRAGVPLLIVGDRTAIFASAGIEDAPPPAGVRFLGRVTDAELAALYRDATVFVSPSLDEGFGIPLVEAAQITNGVMVVSDIPVYRWVMGTTPAIYVDPLDVESIASGLQAALTATADVEALRALARRFSWDESAQTIAALARELSAN</sequence>
<dbReference type="AlphaFoldDB" id="A0AAD1HRW9"/>
<dbReference type="EMBL" id="AP022561">
    <property type="protein sequence ID" value="BBX09849.1"/>
    <property type="molecule type" value="Genomic_DNA"/>
</dbReference>
<dbReference type="RefSeq" id="WP_163789407.1">
    <property type="nucleotide sequence ID" value="NZ_AP022561.1"/>
</dbReference>
<dbReference type="PANTHER" id="PTHR46401">
    <property type="entry name" value="GLYCOSYLTRANSFERASE WBBK-RELATED"/>
    <property type="match status" value="1"/>
</dbReference>
<keyword evidence="1" id="KW-0808">Transferase</keyword>
<dbReference type="GO" id="GO:0009103">
    <property type="term" value="P:lipopolysaccharide biosynthetic process"/>
    <property type="evidence" value="ECO:0007669"/>
    <property type="project" value="TreeGrafter"/>
</dbReference>
<dbReference type="Gene3D" id="3.40.50.2000">
    <property type="entry name" value="Glycogen Phosphorylase B"/>
    <property type="match status" value="2"/>
</dbReference>
<dbReference type="GO" id="GO:0016757">
    <property type="term" value="F:glycosyltransferase activity"/>
    <property type="evidence" value="ECO:0007669"/>
    <property type="project" value="InterPro"/>
</dbReference>
<keyword evidence="4" id="KW-1185">Reference proteome</keyword>
<proteinExistence type="predicted"/>
<dbReference type="Proteomes" id="UP000467327">
    <property type="component" value="Chromosome"/>
</dbReference>
<dbReference type="InterPro" id="IPR001296">
    <property type="entry name" value="Glyco_trans_1"/>
</dbReference>
<reference evidence="3 4" key="1">
    <citation type="journal article" date="2019" name="Emerg. Microbes Infect.">
        <title>Comprehensive subspecies identification of 175 nontuberculous mycobacteria species based on 7547 genomic profiles.</title>
        <authorList>
            <person name="Matsumoto Y."/>
            <person name="Kinjo T."/>
            <person name="Motooka D."/>
            <person name="Nabeya D."/>
            <person name="Jung N."/>
            <person name="Uechi K."/>
            <person name="Horii T."/>
            <person name="Iida T."/>
            <person name="Fujita J."/>
            <person name="Nakamura S."/>
        </authorList>
    </citation>
    <scope>NUCLEOTIDE SEQUENCE [LARGE SCALE GENOMIC DNA]</scope>
    <source>
        <strain evidence="3 4">JCM 6376</strain>
    </source>
</reference>
<evidence type="ECO:0000313" key="3">
    <source>
        <dbReference type="EMBL" id="BBX09849.1"/>
    </source>
</evidence>
<organism evidence="3 4">
    <name type="scientific">Mycolicibacterium aichiense</name>
    <dbReference type="NCBI Taxonomy" id="1799"/>
    <lineage>
        <taxon>Bacteria</taxon>
        <taxon>Bacillati</taxon>
        <taxon>Actinomycetota</taxon>
        <taxon>Actinomycetes</taxon>
        <taxon>Mycobacteriales</taxon>
        <taxon>Mycobacteriaceae</taxon>
        <taxon>Mycolicibacterium</taxon>
    </lineage>
</organism>
<gene>
    <name evidence="3" type="ORF">MAIC_46520</name>
</gene>
<accession>A0AAD1HRW9</accession>
<feature type="domain" description="Glycosyl transferase family 1" evidence="2">
    <location>
        <begin position="79"/>
        <end position="226"/>
    </location>
</feature>
<evidence type="ECO:0000313" key="4">
    <source>
        <dbReference type="Proteomes" id="UP000467327"/>
    </source>
</evidence>
<dbReference type="PANTHER" id="PTHR46401:SF2">
    <property type="entry name" value="GLYCOSYLTRANSFERASE WBBK-RELATED"/>
    <property type="match status" value="1"/>
</dbReference>